<dbReference type="EMBL" id="JAAIUW010000011">
    <property type="protein sequence ID" value="KAF7809868.1"/>
    <property type="molecule type" value="Genomic_DNA"/>
</dbReference>
<comment type="caution">
    <text evidence="1">The sequence shown here is derived from an EMBL/GenBank/DDBJ whole genome shotgun (WGS) entry which is preliminary data.</text>
</comment>
<dbReference type="Proteomes" id="UP000634136">
    <property type="component" value="Unassembled WGS sequence"/>
</dbReference>
<dbReference type="AlphaFoldDB" id="A0A834W681"/>
<keyword evidence="2" id="KW-1185">Reference proteome</keyword>
<name>A0A834W681_9FABA</name>
<evidence type="ECO:0000313" key="1">
    <source>
        <dbReference type="EMBL" id="KAF7809868.1"/>
    </source>
</evidence>
<reference evidence="1" key="1">
    <citation type="submission" date="2020-09" db="EMBL/GenBank/DDBJ databases">
        <title>Genome-Enabled Discovery of Anthraquinone Biosynthesis in Senna tora.</title>
        <authorList>
            <person name="Kang S.-H."/>
            <person name="Pandey R.P."/>
            <person name="Lee C.-M."/>
            <person name="Sim J.-S."/>
            <person name="Jeong J.-T."/>
            <person name="Choi B.-S."/>
            <person name="Jung M."/>
            <person name="Ginzburg D."/>
            <person name="Zhao K."/>
            <person name="Won S.Y."/>
            <person name="Oh T.-J."/>
            <person name="Yu Y."/>
            <person name="Kim N.-H."/>
            <person name="Lee O.R."/>
            <person name="Lee T.-H."/>
            <person name="Bashyal P."/>
            <person name="Kim T.-S."/>
            <person name="Lee W.-H."/>
            <person name="Kawkins C."/>
            <person name="Kim C.-K."/>
            <person name="Kim J.S."/>
            <person name="Ahn B.O."/>
            <person name="Rhee S.Y."/>
            <person name="Sohng J.K."/>
        </authorList>
    </citation>
    <scope>NUCLEOTIDE SEQUENCE</scope>
    <source>
        <tissue evidence="1">Leaf</tissue>
    </source>
</reference>
<accession>A0A834W681</accession>
<proteinExistence type="predicted"/>
<evidence type="ECO:0000313" key="2">
    <source>
        <dbReference type="Proteomes" id="UP000634136"/>
    </source>
</evidence>
<organism evidence="1 2">
    <name type="scientific">Senna tora</name>
    <dbReference type="NCBI Taxonomy" id="362788"/>
    <lineage>
        <taxon>Eukaryota</taxon>
        <taxon>Viridiplantae</taxon>
        <taxon>Streptophyta</taxon>
        <taxon>Embryophyta</taxon>
        <taxon>Tracheophyta</taxon>
        <taxon>Spermatophyta</taxon>
        <taxon>Magnoliopsida</taxon>
        <taxon>eudicotyledons</taxon>
        <taxon>Gunneridae</taxon>
        <taxon>Pentapetalae</taxon>
        <taxon>rosids</taxon>
        <taxon>fabids</taxon>
        <taxon>Fabales</taxon>
        <taxon>Fabaceae</taxon>
        <taxon>Caesalpinioideae</taxon>
        <taxon>Cassia clade</taxon>
        <taxon>Senna</taxon>
    </lineage>
</organism>
<protein>
    <submittedName>
        <fullName evidence="1">Uncharacterized protein</fullName>
    </submittedName>
</protein>
<gene>
    <name evidence="1" type="ORF">G2W53_036611</name>
</gene>
<sequence length="72" mass="8264">MGVRYRFFQGKRLDWDLGYSCQRTRVTPQLLLFTQDDVAVNDKIGRRIGRRIITAFLSVQPVYLPPPPTPAG</sequence>